<dbReference type="NCBIfam" id="NF004347">
    <property type="entry name" value="PRK05728.1-4"/>
    <property type="match status" value="1"/>
</dbReference>
<dbReference type="Gene3D" id="3.40.50.10110">
    <property type="entry name" value="DNA polymerase III subunit chi"/>
    <property type="match status" value="1"/>
</dbReference>
<dbReference type="InterPro" id="IPR007459">
    <property type="entry name" value="DNA_pol3_chi"/>
</dbReference>
<sequence length="149" mass="16953">MTDLLFYHLETRPLEKVLPTLLEKTLERGWRAVVEVGSRERVEALDAALWTYSDDSFLPHGVAMGGDADAAQPVILTDGRQNPNAASVRFFVDRATPRAEQGYDRLVYIFNGHDPDAVIEARGVWRALRETYSVTYWQQDAEGRWSKRA</sequence>
<dbReference type="GO" id="GO:0003677">
    <property type="term" value="F:DNA binding"/>
    <property type="evidence" value="ECO:0007669"/>
    <property type="project" value="InterPro"/>
</dbReference>
<accession>A0A369W945</accession>
<dbReference type="GO" id="GO:0006260">
    <property type="term" value="P:DNA replication"/>
    <property type="evidence" value="ECO:0007669"/>
    <property type="project" value="InterPro"/>
</dbReference>
<protein>
    <submittedName>
        <fullName evidence="1">DNA polymerase III subunit chi</fullName>
    </submittedName>
</protein>
<reference evidence="2" key="1">
    <citation type="submission" date="2018-07" db="EMBL/GenBank/DDBJ databases">
        <authorList>
            <person name="Liu B.-T."/>
            <person name="Du Z."/>
        </authorList>
    </citation>
    <scope>NUCLEOTIDE SEQUENCE [LARGE SCALE GENOMIC DNA]</scope>
    <source>
        <strain evidence="2">XYN52</strain>
    </source>
</reference>
<evidence type="ECO:0000313" key="2">
    <source>
        <dbReference type="Proteomes" id="UP000253759"/>
    </source>
</evidence>
<dbReference type="SUPFAM" id="SSF102400">
    <property type="entry name" value="DNA polymerase III chi subunit"/>
    <property type="match status" value="1"/>
</dbReference>
<dbReference type="AlphaFoldDB" id="A0A369W945"/>
<dbReference type="RefSeq" id="WP_114645032.1">
    <property type="nucleotide sequence ID" value="NZ_QQNH01000004.1"/>
</dbReference>
<organism evidence="1 2">
    <name type="scientific">Pelagibacterium lacus</name>
    <dbReference type="NCBI Taxonomy" id="2282655"/>
    <lineage>
        <taxon>Bacteria</taxon>
        <taxon>Pseudomonadati</taxon>
        <taxon>Pseudomonadota</taxon>
        <taxon>Alphaproteobacteria</taxon>
        <taxon>Hyphomicrobiales</taxon>
        <taxon>Devosiaceae</taxon>
        <taxon>Pelagibacterium</taxon>
    </lineage>
</organism>
<keyword evidence="2" id="KW-1185">Reference proteome</keyword>
<evidence type="ECO:0000313" key="1">
    <source>
        <dbReference type="EMBL" id="RDE09870.1"/>
    </source>
</evidence>
<dbReference type="PANTHER" id="PTHR38767">
    <property type="entry name" value="DNA POLYMERASE III SUBUNIT CHI"/>
    <property type="match status" value="1"/>
</dbReference>
<dbReference type="GO" id="GO:0003887">
    <property type="term" value="F:DNA-directed DNA polymerase activity"/>
    <property type="evidence" value="ECO:0007669"/>
    <property type="project" value="InterPro"/>
</dbReference>
<comment type="caution">
    <text evidence="1">The sequence shown here is derived from an EMBL/GenBank/DDBJ whole genome shotgun (WGS) entry which is preliminary data.</text>
</comment>
<dbReference type="OrthoDB" id="9795973at2"/>
<dbReference type="EMBL" id="QQNH01000004">
    <property type="protein sequence ID" value="RDE09870.1"/>
    <property type="molecule type" value="Genomic_DNA"/>
</dbReference>
<proteinExistence type="predicted"/>
<dbReference type="InterPro" id="IPR036768">
    <property type="entry name" value="PolIII_chi_sf"/>
</dbReference>
<dbReference type="PANTHER" id="PTHR38767:SF1">
    <property type="entry name" value="DNA POLYMERASE III SUBUNIT CHI"/>
    <property type="match status" value="1"/>
</dbReference>
<dbReference type="Pfam" id="PF04364">
    <property type="entry name" value="DNA_pol3_chi"/>
    <property type="match status" value="1"/>
</dbReference>
<dbReference type="GO" id="GO:0032298">
    <property type="term" value="P:positive regulation of DNA-templated DNA replication initiation"/>
    <property type="evidence" value="ECO:0007669"/>
    <property type="project" value="TreeGrafter"/>
</dbReference>
<name>A0A369W945_9HYPH</name>
<dbReference type="Proteomes" id="UP000253759">
    <property type="component" value="Unassembled WGS sequence"/>
</dbReference>
<gene>
    <name evidence="1" type="ORF">DVH29_04875</name>
</gene>